<dbReference type="InterPro" id="IPR038765">
    <property type="entry name" value="Papain-like_cys_pep_sf"/>
</dbReference>
<dbReference type="Proteomes" id="UP000616885">
    <property type="component" value="Unassembled WGS sequence"/>
</dbReference>
<name>A0A8H7K2X2_BIOOC</name>
<evidence type="ECO:0000313" key="2">
    <source>
        <dbReference type="Proteomes" id="UP000616885"/>
    </source>
</evidence>
<dbReference type="SUPFAM" id="SSF54001">
    <property type="entry name" value="Cysteine proteinases"/>
    <property type="match status" value="1"/>
</dbReference>
<dbReference type="Gene3D" id="3.90.70.10">
    <property type="entry name" value="Cysteine proteinases"/>
    <property type="match status" value="1"/>
</dbReference>
<sequence length="152" mass="17084">MADYRSAPADGGHAVVLTNGEPKSLTFLNSWGTSWGNEGSFSIEDHTVLELDVETARMSFYDVFWVEGDLKDAEKKAFDIKVNKKLREEVNNHPGLRELEAHCPNCRHNSLIVDFRGDIRESVCPRCGEAFKPEAFHLLQALYARAGLEVTM</sequence>
<organism evidence="1 2">
    <name type="scientific">Bionectria ochroleuca</name>
    <name type="common">Gliocladium roseum</name>
    <dbReference type="NCBI Taxonomy" id="29856"/>
    <lineage>
        <taxon>Eukaryota</taxon>
        <taxon>Fungi</taxon>
        <taxon>Dikarya</taxon>
        <taxon>Ascomycota</taxon>
        <taxon>Pezizomycotina</taxon>
        <taxon>Sordariomycetes</taxon>
        <taxon>Hypocreomycetidae</taxon>
        <taxon>Hypocreales</taxon>
        <taxon>Bionectriaceae</taxon>
        <taxon>Clonostachys</taxon>
    </lineage>
</organism>
<protein>
    <recommendedName>
        <fullName evidence="3">Peptidase C1A papain C-terminal domain-containing protein</fullName>
    </recommendedName>
</protein>
<evidence type="ECO:0008006" key="3">
    <source>
        <dbReference type="Google" id="ProtNLM"/>
    </source>
</evidence>
<accession>A0A8H7K2X2</accession>
<comment type="caution">
    <text evidence="1">The sequence shown here is derived from an EMBL/GenBank/DDBJ whole genome shotgun (WGS) entry which is preliminary data.</text>
</comment>
<dbReference type="EMBL" id="JADCTT010000024">
    <property type="protein sequence ID" value="KAF9742092.1"/>
    <property type="molecule type" value="Genomic_DNA"/>
</dbReference>
<dbReference type="AlphaFoldDB" id="A0A8H7K2X2"/>
<proteinExistence type="predicted"/>
<gene>
    <name evidence="1" type="ORF">IM811_009726</name>
</gene>
<reference evidence="1" key="1">
    <citation type="submission" date="2020-10" db="EMBL/GenBank/DDBJ databases">
        <title>High-Quality Genome Resource of Clonostachys rosea strain S41 by Oxford Nanopore Long-Read Sequencing.</title>
        <authorList>
            <person name="Wang H."/>
        </authorList>
    </citation>
    <scope>NUCLEOTIDE SEQUENCE</scope>
    <source>
        <strain evidence="1">S41</strain>
    </source>
</reference>
<evidence type="ECO:0000313" key="1">
    <source>
        <dbReference type="EMBL" id="KAF9742092.1"/>
    </source>
</evidence>